<feature type="modified residue" description="4-aspartylphosphate" evidence="1">
    <location>
        <position position="52"/>
    </location>
</feature>
<dbReference type="PROSITE" id="PS50110">
    <property type="entry name" value="RESPONSE_REGULATORY"/>
    <property type="match status" value="1"/>
</dbReference>
<feature type="coiled-coil region" evidence="2">
    <location>
        <begin position="25"/>
        <end position="52"/>
    </location>
</feature>
<dbReference type="InterPro" id="IPR001789">
    <property type="entry name" value="Sig_transdc_resp-reg_receiver"/>
</dbReference>
<dbReference type="EMBL" id="LNGF01000064">
    <property type="protein sequence ID" value="KYC46517.1"/>
    <property type="molecule type" value="Genomic_DNA"/>
</dbReference>
<feature type="domain" description="Response regulatory" evidence="3">
    <location>
        <begin position="1"/>
        <end position="127"/>
    </location>
</feature>
<keyword evidence="2" id="KW-0175">Coiled coil</keyword>
<evidence type="ECO:0000256" key="2">
    <source>
        <dbReference type="SAM" id="Coils"/>
    </source>
</evidence>
<evidence type="ECO:0000313" key="4">
    <source>
        <dbReference type="EMBL" id="KYC46517.1"/>
    </source>
</evidence>
<accession>A0A150INJ0</accession>
<proteinExistence type="predicted"/>
<keyword evidence="1" id="KW-0597">Phosphoprotein</keyword>
<organism evidence="4 5">
    <name type="scientific">Candidatus Methanofastidiosum methylothiophilum</name>
    <dbReference type="NCBI Taxonomy" id="1705564"/>
    <lineage>
        <taxon>Archaea</taxon>
        <taxon>Methanobacteriati</taxon>
        <taxon>Methanobacteriota</taxon>
        <taxon>Stenosarchaea group</taxon>
        <taxon>Candidatus Methanofastidiosia</taxon>
        <taxon>Candidatus Methanofastidiosales</taxon>
        <taxon>Candidatus Methanofastidiosaceae</taxon>
        <taxon>Candidatus Methanofastidiosum</taxon>
    </lineage>
</organism>
<gene>
    <name evidence="4" type="ORF">APG11_01848</name>
</gene>
<name>A0A150INJ0_9EURY</name>
<protein>
    <submittedName>
        <fullName evidence="4">Osmolarity response regulator</fullName>
    </submittedName>
</protein>
<dbReference type="AlphaFoldDB" id="A0A150INJ0"/>
<dbReference type="Gene3D" id="3.40.50.2300">
    <property type="match status" value="1"/>
</dbReference>
<dbReference type="SUPFAM" id="SSF52172">
    <property type="entry name" value="CheY-like"/>
    <property type="match status" value="1"/>
</dbReference>
<dbReference type="GO" id="GO:0000160">
    <property type="term" value="P:phosphorelay signal transduction system"/>
    <property type="evidence" value="ECO:0007669"/>
    <property type="project" value="InterPro"/>
</dbReference>
<evidence type="ECO:0000259" key="3">
    <source>
        <dbReference type="PROSITE" id="PS50110"/>
    </source>
</evidence>
<dbReference type="InterPro" id="IPR011006">
    <property type="entry name" value="CheY-like_superfamily"/>
</dbReference>
<evidence type="ECO:0000313" key="5">
    <source>
        <dbReference type="Proteomes" id="UP000091929"/>
    </source>
</evidence>
<reference evidence="4 5" key="1">
    <citation type="journal article" date="2016" name="ISME J.">
        <title>Chasing the elusive Euryarchaeota class WSA2: genomes reveal a uniquely fastidious methyl-reducing methanogen.</title>
        <authorList>
            <person name="Nobu M.K."/>
            <person name="Narihiro T."/>
            <person name="Kuroda K."/>
            <person name="Mei R."/>
            <person name="Liu W.T."/>
        </authorList>
    </citation>
    <scope>NUCLEOTIDE SEQUENCE [LARGE SCALE GENOMIC DNA]</scope>
    <source>
        <strain evidence="4">B15fssc0709_Meth_Bin003</strain>
    </source>
</reference>
<dbReference type="Proteomes" id="UP000091929">
    <property type="component" value="Unassembled WGS sequence"/>
</dbReference>
<dbReference type="Pfam" id="PF00072">
    <property type="entry name" value="Response_reg"/>
    <property type="match status" value="1"/>
</dbReference>
<evidence type="ECO:0000256" key="1">
    <source>
        <dbReference type="PROSITE-ProRule" id="PRU00169"/>
    </source>
</evidence>
<sequence>MILWVEDDSMRIDETMTLLRDAGYDIRTAKNIKEAEIELKNLKDELELIILDLILPSGELKGDLMKRYLGLELLRRLRNEGNKVPVIVFTVVEDAKIEKELSKLNVRVILHKGRLFPEDLEKYVKRVFKSIS</sequence>
<comment type="caution">
    <text evidence="4">The sequence shown here is derived from an EMBL/GenBank/DDBJ whole genome shotgun (WGS) entry which is preliminary data.</text>
</comment>